<dbReference type="InterPro" id="IPR029033">
    <property type="entry name" value="His_PPase_superfam"/>
</dbReference>
<evidence type="ECO:0000313" key="1">
    <source>
        <dbReference type="EMBL" id="MDO2409920.1"/>
    </source>
</evidence>
<comment type="caution">
    <text evidence="1">The sequence shown here is derived from an EMBL/GenBank/DDBJ whole genome shotgun (WGS) entry which is preliminary data.</text>
</comment>
<dbReference type="PANTHER" id="PTHR48100:SF1">
    <property type="entry name" value="HISTIDINE PHOSPHATASE FAMILY PROTEIN-RELATED"/>
    <property type="match status" value="1"/>
</dbReference>
<accession>A0ABT8T8X0</accession>
<dbReference type="InterPro" id="IPR013078">
    <property type="entry name" value="His_Pase_superF_clade-1"/>
</dbReference>
<gene>
    <name evidence="1" type="ORF">Q2362_07415</name>
</gene>
<dbReference type="Proteomes" id="UP001171111">
    <property type="component" value="Unassembled WGS sequence"/>
</dbReference>
<dbReference type="EMBL" id="JAULJQ010000009">
    <property type="protein sequence ID" value="MDO2409920.1"/>
    <property type="molecule type" value="Genomic_DNA"/>
</dbReference>
<protein>
    <submittedName>
        <fullName evidence="1">Histidine phosphatase family protein</fullName>
    </submittedName>
</protein>
<name>A0ABT8T8X0_9BACT</name>
<keyword evidence="2" id="KW-1185">Reference proteome</keyword>
<proteinExistence type="predicted"/>
<sequence length="163" mass="18155">MKIVYFIRHAKAVHDGTPDFDRGLEQRGFSDARLMAEHLREKNVKFDKIISSPSKRTMMTAQIFAQVLGYGKNIKEVKELYASSTGRIISVLNDVKDKHGCVAVVGHNEEITEVCRLLSDEALEHIPTSGVCAIAFKVASWADVEIGSGKMIYFDSPKKGKKI</sequence>
<evidence type="ECO:0000313" key="2">
    <source>
        <dbReference type="Proteomes" id="UP001171111"/>
    </source>
</evidence>
<reference evidence="1 2" key="1">
    <citation type="submission" date="2023-06" db="EMBL/GenBank/DDBJ databases">
        <title>Campylobacter magnum sp. nov., isolated from cecal contents of domestic pigs (Sus scrofa domesticus).</title>
        <authorList>
            <person name="Papic B."/>
            <person name="Gruntar I."/>
        </authorList>
    </citation>
    <scope>NUCLEOTIDE SEQUENCE [LARGE SCALE GENOMIC DNA]</scope>
    <source>
        <strain evidence="2">34484-21</strain>
    </source>
</reference>
<dbReference type="RefSeq" id="WP_302244692.1">
    <property type="nucleotide sequence ID" value="NZ_JAULJQ010000009.1"/>
</dbReference>
<dbReference type="PANTHER" id="PTHR48100">
    <property type="entry name" value="BROAD-SPECIFICITY PHOSPHATASE YOR283W-RELATED"/>
    <property type="match status" value="1"/>
</dbReference>
<dbReference type="SUPFAM" id="SSF53254">
    <property type="entry name" value="Phosphoglycerate mutase-like"/>
    <property type="match status" value="1"/>
</dbReference>
<dbReference type="CDD" id="cd07067">
    <property type="entry name" value="HP_PGM_like"/>
    <property type="match status" value="1"/>
</dbReference>
<organism evidence="1 2">
    <name type="scientific">Campylobacter magnus</name>
    <dbReference type="NCBI Taxonomy" id="3026462"/>
    <lineage>
        <taxon>Bacteria</taxon>
        <taxon>Pseudomonadati</taxon>
        <taxon>Campylobacterota</taxon>
        <taxon>Epsilonproteobacteria</taxon>
        <taxon>Campylobacterales</taxon>
        <taxon>Campylobacteraceae</taxon>
        <taxon>Campylobacter</taxon>
    </lineage>
</organism>
<dbReference type="Gene3D" id="3.40.50.1240">
    <property type="entry name" value="Phosphoglycerate mutase-like"/>
    <property type="match status" value="1"/>
</dbReference>
<dbReference type="InterPro" id="IPR050275">
    <property type="entry name" value="PGM_Phosphatase"/>
</dbReference>
<dbReference type="Pfam" id="PF00300">
    <property type="entry name" value="His_Phos_1"/>
    <property type="match status" value="1"/>
</dbReference>